<name>A0A317E989_9PROT</name>
<protein>
    <submittedName>
        <fullName evidence="1">Uncharacterized protein</fullName>
    </submittedName>
</protein>
<dbReference type="AlphaFoldDB" id="A0A317E989"/>
<dbReference type="EMBL" id="QGLF01000002">
    <property type="protein sequence ID" value="PWR21675.1"/>
    <property type="molecule type" value="Genomic_DNA"/>
</dbReference>
<comment type="caution">
    <text evidence="1">The sequence shown here is derived from an EMBL/GenBank/DDBJ whole genome shotgun (WGS) entry which is preliminary data.</text>
</comment>
<keyword evidence="2" id="KW-1185">Reference proteome</keyword>
<organism evidence="1 2">
    <name type="scientific">Zavarzinia compransoris</name>
    <dbReference type="NCBI Taxonomy" id="1264899"/>
    <lineage>
        <taxon>Bacteria</taxon>
        <taxon>Pseudomonadati</taxon>
        <taxon>Pseudomonadota</taxon>
        <taxon>Alphaproteobacteria</taxon>
        <taxon>Rhodospirillales</taxon>
        <taxon>Zavarziniaceae</taxon>
        <taxon>Zavarzinia</taxon>
    </lineage>
</organism>
<dbReference type="OrthoDB" id="8895600at2"/>
<evidence type="ECO:0000313" key="1">
    <source>
        <dbReference type="EMBL" id="PWR21675.1"/>
    </source>
</evidence>
<sequence length="206" mass="23112">MTIAANARPGPREEGGTVIDAATFDVLNAIYLRKMAPVPHIASVTELSEAQVSDLLQRELEEAAVLDMGGAFLLLEPGTAKVLAFYRGTYAALRAEGGILRWYDKFETALNQQFIRAVSEWQTSDGDDRARDKMAKLVERMVRHLGQVVDEIPRYGKYANRFERALALVDQGEQDFVCKPTVDSMHNVWFEFHEDILAVVGRPRDV</sequence>
<proteinExistence type="predicted"/>
<accession>A0A317E989</accession>
<dbReference type="RefSeq" id="WP_109920320.1">
    <property type="nucleotide sequence ID" value="NZ_QGLF01000002.1"/>
</dbReference>
<reference evidence="2" key="1">
    <citation type="submission" date="2018-05" db="EMBL/GenBank/DDBJ databases">
        <title>Zavarzinia sp. HR-AS.</title>
        <authorList>
            <person name="Lee Y."/>
            <person name="Jeon C.O."/>
        </authorList>
    </citation>
    <scope>NUCLEOTIDE SEQUENCE [LARGE SCALE GENOMIC DNA]</scope>
    <source>
        <strain evidence="2">DSM 1231</strain>
    </source>
</reference>
<dbReference type="Proteomes" id="UP000246077">
    <property type="component" value="Unassembled WGS sequence"/>
</dbReference>
<evidence type="ECO:0000313" key="2">
    <source>
        <dbReference type="Proteomes" id="UP000246077"/>
    </source>
</evidence>
<gene>
    <name evidence="1" type="ORF">DKG75_06650</name>
</gene>